<dbReference type="PANTHER" id="PTHR30548">
    <property type="entry name" value="2-HYDROXYGLUTARYL-COA DEHYDRATASE, D-COMPONENT-RELATED"/>
    <property type="match status" value="1"/>
</dbReference>
<dbReference type="PANTHER" id="PTHR30548:SF2">
    <property type="entry name" value="2-HYDROXYACYL-COA DEHYDRATASE,D-COMPONENT"/>
    <property type="match status" value="1"/>
</dbReference>
<sequence length="453" mass="51843">MNPINKEDMIKENTEQRKVQVENLLRINGLEGIKPEDAVKMAFPKAFEDLSPSAKRGYLNTEQFFNAYNFTTDGEFAYHHVAWRSLFVPTEIMYAMGLLPFTTEMVASQLAMTGSARERIETAEAHNFSGDLCSFMKAVAGGVIENIFPTPDILITSTHLCDPSAKYAELASHHYKRPEFILDIPYDLYDMSVRGTEKDLKRVEEGVEYVYQQLHEMIAFVTEHTGLTLTDEKLRQVIQWTNEARTWLNEGNDVALHERTTAKKGVRELDYAANLMQTWGTERAVDVYKSRFKEYKASIAPKSEGTEPRIVWFHLRPYFKTPLMTYLDERIDLSGSQVNWAYWEPLDPADPIRAIARRTALHPAFSSVTTRTTIAIDEIPDDTDGIIAYYPKSCRHFHGGSIMENETFKKAGIPILTIDGDCIDDRGEDFPIVKTRVDRFLKSIKKNPRNTKK</sequence>
<keyword evidence="3" id="KW-1185">Reference proteome</keyword>
<dbReference type="InterPro" id="IPR010327">
    <property type="entry name" value="FldB/FldC_alpha/beta"/>
</dbReference>
<proteinExistence type="inferred from homology"/>
<evidence type="ECO:0000313" key="2">
    <source>
        <dbReference type="EMBL" id="BCS95042.1"/>
    </source>
</evidence>
<organism evidence="2 3">
    <name type="scientific">Desulfoluna limicola</name>
    <dbReference type="NCBI Taxonomy" id="2810562"/>
    <lineage>
        <taxon>Bacteria</taxon>
        <taxon>Pseudomonadati</taxon>
        <taxon>Thermodesulfobacteriota</taxon>
        <taxon>Desulfobacteria</taxon>
        <taxon>Desulfobacterales</taxon>
        <taxon>Desulfolunaceae</taxon>
        <taxon>Desulfoluna</taxon>
    </lineage>
</organism>
<comment type="similarity">
    <text evidence="1">Belongs to the FldB/FldC dehydratase alpha/beta subunit family.</text>
</comment>
<dbReference type="Pfam" id="PF06050">
    <property type="entry name" value="HGD-D"/>
    <property type="match status" value="1"/>
</dbReference>
<dbReference type="Gene3D" id="3.40.50.11890">
    <property type="match status" value="1"/>
</dbReference>
<dbReference type="RefSeq" id="WP_236891331.1">
    <property type="nucleotide sequence ID" value="NZ_AP024488.1"/>
</dbReference>
<dbReference type="Gene3D" id="3.40.50.11900">
    <property type="match status" value="1"/>
</dbReference>
<protein>
    <submittedName>
        <fullName evidence="2">2-hydroxyglutaryl-CoA dehydratase</fullName>
    </submittedName>
</protein>
<accession>A0ABM7PD75</accession>
<evidence type="ECO:0000313" key="3">
    <source>
        <dbReference type="Proteomes" id="UP001320148"/>
    </source>
</evidence>
<gene>
    <name evidence="2" type="ORF">DSLASN_06740</name>
</gene>
<evidence type="ECO:0000256" key="1">
    <source>
        <dbReference type="ARBA" id="ARBA00005806"/>
    </source>
</evidence>
<dbReference type="Proteomes" id="UP001320148">
    <property type="component" value="Chromosome"/>
</dbReference>
<dbReference type="EMBL" id="AP024488">
    <property type="protein sequence ID" value="BCS95042.1"/>
    <property type="molecule type" value="Genomic_DNA"/>
</dbReference>
<reference evidence="2 3" key="1">
    <citation type="submission" date="2021-02" db="EMBL/GenBank/DDBJ databases">
        <title>Complete genome of Desulfoluna sp. strain ASN36.</title>
        <authorList>
            <person name="Takahashi A."/>
            <person name="Kojima H."/>
            <person name="Fukui M."/>
        </authorList>
    </citation>
    <scope>NUCLEOTIDE SEQUENCE [LARGE SCALE GENOMIC DNA]</scope>
    <source>
        <strain evidence="2 3">ASN36</strain>
    </source>
</reference>
<name>A0ABM7PD75_9BACT</name>